<organism evidence="1 2">
    <name type="scientific">Mya arenaria</name>
    <name type="common">Soft-shell clam</name>
    <dbReference type="NCBI Taxonomy" id="6604"/>
    <lineage>
        <taxon>Eukaryota</taxon>
        <taxon>Metazoa</taxon>
        <taxon>Spiralia</taxon>
        <taxon>Lophotrochozoa</taxon>
        <taxon>Mollusca</taxon>
        <taxon>Bivalvia</taxon>
        <taxon>Autobranchia</taxon>
        <taxon>Heteroconchia</taxon>
        <taxon>Euheterodonta</taxon>
        <taxon>Imparidentia</taxon>
        <taxon>Neoheterodontei</taxon>
        <taxon>Myida</taxon>
        <taxon>Myoidea</taxon>
        <taxon>Myidae</taxon>
        <taxon>Mya</taxon>
    </lineage>
</organism>
<protein>
    <submittedName>
        <fullName evidence="1">Uncharacterized protein</fullName>
    </submittedName>
</protein>
<evidence type="ECO:0000313" key="2">
    <source>
        <dbReference type="Proteomes" id="UP001164746"/>
    </source>
</evidence>
<reference evidence="1" key="1">
    <citation type="submission" date="2022-11" db="EMBL/GenBank/DDBJ databases">
        <title>Centuries of genome instability and evolution in soft-shell clam transmissible cancer (bioRxiv).</title>
        <authorList>
            <person name="Hart S.F.M."/>
            <person name="Yonemitsu M.A."/>
            <person name="Giersch R.M."/>
            <person name="Beal B.F."/>
            <person name="Arriagada G."/>
            <person name="Davis B.W."/>
            <person name="Ostrander E.A."/>
            <person name="Goff S.P."/>
            <person name="Metzger M.J."/>
        </authorList>
    </citation>
    <scope>NUCLEOTIDE SEQUENCE</scope>
    <source>
        <strain evidence="1">MELC-2E11</strain>
        <tissue evidence="1">Siphon/mantle</tissue>
    </source>
</reference>
<accession>A0ABY7F0Q8</accession>
<keyword evidence="2" id="KW-1185">Reference proteome</keyword>
<dbReference type="EMBL" id="CP111020">
    <property type="protein sequence ID" value="WAR14329.1"/>
    <property type="molecule type" value="Genomic_DNA"/>
</dbReference>
<gene>
    <name evidence="1" type="ORF">MAR_004434</name>
</gene>
<dbReference type="Proteomes" id="UP001164746">
    <property type="component" value="Chromosome 9"/>
</dbReference>
<evidence type="ECO:0000313" key="1">
    <source>
        <dbReference type="EMBL" id="WAR14329.1"/>
    </source>
</evidence>
<proteinExistence type="predicted"/>
<sequence length="89" mass="9604">MKERGGVLGRTICIQHTSGGTRLNGHLSDIITDVRHGADVRGVLESLGYTTKMDNVEISNTGNLVVGQAVWHVSQSLAPPNIEFKGNDY</sequence>
<name>A0ABY7F0Q8_MYAAR</name>